<accession>A0ABR5BQK0</accession>
<feature type="compositionally biased region" description="Basic and acidic residues" evidence="1">
    <location>
        <begin position="1"/>
        <end position="32"/>
    </location>
</feature>
<dbReference type="EMBL" id="KN848744">
    <property type="protein sequence ID" value="KIR77798.1"/>
    <property type="molecule type" value="Genomic_DNA"/>
</dbReference>
<gene>
    <name evidence="2" type="ORF">I306_05200</name>
</gene>
<feature type="compositionally biased region" description="Basic and acidic residues" evidence="1">
    <location>
        <begin position="40"/>
        <end position="52"/>
    </location>
</feature>
<keyword evidence="3" id="KW-1185">Reference proteome</keyword>
<feature type="region of interest" description="Disordered" evidence="1">
    <location>
        <begin position="1"/>
        <end position="52"/>
    </location>
</feature>
<organism evidence="2 3">
    <name type="scientific">Cryptococcus gattii EJB2</name>
    <dbReference type="NCBI Taxonomy" id="1296103"/>
    <lineage>
        <taxon>Eukaryota</taxon>
        <taxon>Fungi</taxon>
        <taxon>Dikarya</taxon>
        <taxon>Basidiomycota</taxon>
        <taxon>Agaricomycotina</taxon>
        <taxon>Tremellomycetes</taxon>
        <taxon>Tremellales</taxon>
        <taxon>Cryptococcaceae</taxon>
        <taxon>Cryptococcus</taxon>
        <taxon>Cryptococcus gattii species complex</taxon>
    </lineage>
</organism>
<evidence type="ECO:0000313" key="2">
    <source>
        <dbReference type="EMBL" id="KIR77798.1"/>
    </source>
</evidence>
<protein>
    <submittedName>
        <fullName evidence="2">Uncharacterized protein</fullName>
    </submittedName>
</protein>
<dbReference type="Proteomes" id="UP000054272">
    <property type="component" value="Unassembled WGS sequence"/>
</dbReference>
<proteinExistence type="predicted"/>
<reference evidence="2 3" key="1">
    <citation type="submission" date="2015-01" db="EMBL/GenBank/DDBJ databases">
        <title>The Genome Sequence of Cryptococcus gattii EJB2.</title>
        <authorList>
            <consortium name="The Broad Institute Genomics Platform"/>
            <person name="Cuomo C."/>
            <person name="Litvintseva A."/>
            <person name="Chen Y."/>
            <person name="Heitman J."/>
            <person name="Sun S."/>
            <person name="Springer D."/>
            <person name="Dromer F."/>
            <person name="Young S."/>
            <person name="Zeng Q."/>
            <person name="Gargeya S."/>
            <person name="Abouelleil A."/>
            <person name="Alvarado L."/>
            <person name="Chapman S.B."/>
            <person name="Gainer-Dewar J."/>
            <person name="Goldberg J."/>
            <person name="Griggs A."/>
            <person name="Gujja S."/>
            <person name="Hansen M."/>
            <person name="Howarth C."/>
            <person name="Imamovic A."/>
            <person name="Larimer J."/>
            <person name="Murphy C."/>
            <person name="Naylor J."/>
            <person name="Pearson M."/>
            <person name="Priest M."/>
            <person name="Roberts A."/>
            <person name="Saif S."/>
            <person name="Shea T."/>
            <person name="Sykes S."/>
            <person name="Wortman J."/>
            <person name="Nusbaum C."/>
            <person name="Birren B."/>
        </authorList>
    </citation>
    <scope>NUCLEOTIDE SEQUENCE [LARGE SCALE GENOMIC DNA]</scope>
    <source>
        <strain evidence="2 3">EJB2</strain>
    </source>
</reference>
<evidence type="ECO:0000256" key="1">
    <source>
        <dbReference type="SAM" id="MobiDB-lite"/>
    </source>
</evidence>
<sequence length="52" mass="6007">MKNNKEDESEENNKQDGEIVSEDCKGEDERKSGRTMQGGVREEGESRKIYKE</sequence>
<evidence type="ECO:0000313" key="3">
    <source>
        <dbReference type="Proteomes" id="UP000054272"/>
    </source>
</evidence>
<name>A0ABR5BQK0_9TREE</name>